<dbReference type="KEGG" id="pco:PHACADRAFT_196242"/>
<reference evidence="8 9" key="1">
    <citation type="journal article" date="2012" name="BMC Genomics">
        <title>Comparative genomics of the white-rot fungi, Phanerochaete carnosa and P. chrysosporium, to elucidate the genetic basis of the distinct wood types they colonize.</title>
        <authorList>
            <person name="Suzuki H."/>
            <person name="MacDonald J."/>
            <person name="Syed K."/>
            <person name="Salamov A."/>
            <person name="Hori C."/>
            <person name="Aerts A."/>
            <person name="Henrissat B."/>
            <person name="Wiebenga A."/>
            <person name="vanKuyk P.A."/>
            <person name="Barry K."/>
            <person name="Lindquist E."/>
            <person name="LaButti K."/>
            <person name="Lapidus A."/>
            <person name="Lucas S."/>
            <person name="Coutinho P."/>
            <person name="Gong Y."/>
            <person name="Samejima M."/>
            <person name="Mahadevan R."/>
            <person name="Abou-Zaid M."/>
            <person name="de Vries R.P."/>
            <person name="Igarashi K."/>
            <person name="Yadav J.S."/>
            <person name="Grigoriev I.V."/>
            <person name="Master E.R."/>
        </authorList>
    </citation>
    <scope>NUCLEOTIDE SEQUENCE [LARGE SCALE GENOMIC DNA]</scope>
    <source>
        <strain evidence="8 9">HHB-10118-sp</strain>
    </source>
</reference>
<accession>K5V123</accession>
<evidence type="ECO:0000256" key="4">
    <source>
        <dbReference type="ARBA" id="ARBA00022833"/>
    </source>
</evidence>
<evidence type="ECO:0000259" key="7">
    <source>
        <dbReference type="Pfam" id="PF05699"/>
    </source>
</evidence>
<dbReference type="InterPro" id="IPR012337">
    <property type="entry name" value="RNaseH-like_sf"/>
</dbReference>
<dbReference type="GO" id="GO:0008270">
    <property type="term" value="F:zinc ion binding"/>
    <property type="evidence" value="ECO:0007669"/>
    <property type="project" value="UniProtKB-KW"/>
</dbReference>
<dbReference type="Pfam" id="PF05699">
    <property type="entry name" value="Dimer_Tnp_hAT"/>
    <property type="match status" value="1"/>
</dbReference>
<evidence type="ECO:0000313" key="8">
    <source>
        <dbReference type="EMBL" id="EKM56186.1"/>
    </source>
</evidence>
<keyword evidence="4" id="KW-0862">Zinc</keyword>
<name>K5V123_PHACS</name>
<keyword evidence="5" id="KW-0539">Nucleus</keyword>
<gene>
    <name evidence="8" type="ORF">PHACADRAFT_196242</name>
</gene>
<evidence type="ECO:0000256" key="1">
    <source>
        <dbReference type="ARBA" id="ARBA00004123"/>
    </source>
</evidence>
<dbReference type="AlphaFoldDB" id="K5V123"/>
<dbReference type="PANTHER" id="PTHR46481">
    <property type="entry name" value="ZINC FINGER BED DOMAIN-CONTAINING PROTEIN 4"/>
    <property type="match status" value="1"/>
</dbReference>
<dbReference type="PANTHER" id="PTHR46481:SF10">
    <property type="entry name" value="ZINC FINGER BED DOMAIN-CONTAINING PROTEIN 39"/>
    <property type="match status" value="1"/>
</dbReference>
<sequence length="430" mass="48912">MLDEFSRQVERKTGIDWGPVAWRINCLAHVINLATQALISTYSSVPHYNLHDPSTVEDSVSSLRDEIGLIRAIAVKERSSAIRKELFLDIQWRMAVSRPLQLILDMKVRWSSTYMMLHRAEACKEHIDVFIYEIGIKETNLNKRRKIDSLKLSSFEWQNASLFLGLLGYMRFAPALEAAAAKVDEYYNRTDTSDAYIVTMYLTPDQKGVHFKKHWSADLRLQAEQSMERVFAERWNKLHRSSSSTASASAPRLSRKVSTLLRELSDDEDEASAIKNPSAEHGGSLSDQDKPYWQEYHSYLISKEVVPLGMSTVTWWGLNAARSPTWASLARDFLPIMASSVSSERAFSQTGITISPRRNRLKADVVEALQFMKCLLKHDLIFREPGPSSLVEEDELAQDLAEMTLNAQEASVLGPWDLGLLDDDDMDLYE</sequence>
<keyword evidence="2" id="KW-0479">Metal-binding</keyword>
<keyword evidence="9" id="KW-1185">Reference proteome</keyword>
<dbReference type="SUPFAM" id="SSF53098">
    <property type="entry name" value="Ribonuclease H-like"/>
    <property type="match status" value="1"/>
</dbReference>
<dbReference type="Proteomes" id="UP000008370">
    <property type="component" value="Unassembled WGS sequence"/>
</dbReference>
<comment type="subcellular location">
    <subcellularLocation>
        <location evidence="1">Nucleus</location>
    </subcellularLocation>
</comment>
<organism evidence="8 9">
    <name type="scientific">Phanerochaete carnosa (strain HHB-10118-sp)</name>
    <name type="common">White-rot fungus</name>
    <name type="synonym">Peniophora carnosa</name>
    <dbReference type="NCBI Taxonomy" id="650164"/>
    <lineage>
        <taxon>Eukaryota</taxon>
        <taxon>Fungi</taxon>
        <taxon>Dikarya</taxon>
        <taxon>Basidiomycota</taxon>
        <taxon>Agaricomycotina</taxon>
        <taxon>Agaricomycetes</taxon>
        <taxon>Polyporales</taxon>
        <taxon>Phanerochaetaceae</taxon>
        <taxon>Phanerochaete</taxon>
    </lineage>
</organism>
<evidence type="ECO:0000256" key="5">
    <source>
        <dbReference type="ARBA" id="ARBA00023242"/>
    </source>
</evidence>
<dbReference type="InterPro" id="IPR052035">
    <property type="entry name" value="ZnF_BED_domain_contain"/>
</dbReference>
<dbReference type="OrthoDB" id="2802474at2759"/>
<evidence type="ECO:0000256" key="3">
    <source>
        <dbReference type="ARBA" id="ARBA00022771"/>
    </source>
</evidence>
<dbReference type="GeneID" id="18911136"/>
<dbReference type="EMBL" id="JH930472">
    <property type="protein sequence ID" value="EKM56186.1"/>
    <property type="molecule type" value="Genomic_DNA"/>
</dbReference>
<feature type="region of interest" description="Disordered" evidence="6">
    <location>
        <begin position="265"/>
        <end position="287"/>
    </location>
</feature>
<evidence type="ECO:0000256" key="6">
    <source>
        <dbReference type="SAM" id="MobiDB-lite"/>
    </source>
</evidence>
<dbReference type="HOGENOM" id="CLU_009123_2_1_1"/>
<dbReference type="InterPro" id="IPR008906">
    <property type="entry name" value="HATC_C_dom"/>
</dbReference>
<evidence type="ECO:0000313" key="9">
    <source>
        <dbReference type="Proteomes" id="UP000008370"/>
    </source>
</evidence>
<dbReference type="GO" id="GO:0046983">
    <property type="term" value="F:protein dimerization activity"/>
    <property type="evidence" value="ECO:0007669"/>
    <property type="project" value="InterPro"/>
</dbReference>
<proteinExistence type="predicted"/>
<keyword evidence="3" id="KW-0863">Zinc-finger</keyword>
<dbReference type="InParanoid" id="K5V123"/>
<dbReference type="RefSeq" id="XP_007396479.1">
    <property type="nucleotide sequence ID" value="XM_007396417.1"/>
</dbReference>
<protein>
    <recommendedName>
        <fullName evidence="7">HAT C-terminal dimerisation domain-containing protein</fullName>
    </recommendedName>
</protein>
<feature type="domain" description="HAT C-terminal dimerisation" evidence="7">
    <location>
        <begin position="296"/>
        <end position="373"/>
    </location>
</feature>
<evidence type="ECO:0000256" key="2">
    <source>
        <dbReference type="ARBA" id="ARBA00022723"/>
    </source>
</evidence>
<dbReference type="GO" id="GO:0005634">
    <property type="term" value="C:nucleus"/>
    <property type="evidence" value="ECO:0007669"/>
    <property type="project" value="UniProtKB-SubCell"/>
</dbReference>